<evidence type="ECO:0000256" key="6">
    <source>
        <dbReference type="ARBA" id="ARBA00023040"/>
    </source>
</evidence>
<keyword evidence="4 10" id="KW-0812">Transmembrane</keyword>
<keyword evidence="8 11" id="KW-0675">Receptor</keyword>
<evidence type="ECO:0000256" key="10">
    <source>
        <dbReference type="SAM" id="Phobius"/>
    </source>
</evidence>
<dbReference type="EMBL" id="JAATJV010192871">
    <property type="protein sequence ID" value="MBZ3872780.1"/>
    <property type="molecule type" value="Genomic_DNA"/>
</dbReference>
<feature type="transmembrane region" description="Helical" evidence="10">
    <location>
        <begin position="27"/>
        <end position="49"/>
    </location>
</feature>
<dbReference type="GO" id="GO:0005886">
    <property type="term" value="C:plasma membrane"/>
    <property type="evidence" value="ECO:0007669"/>
    <property type="project" value="UniProtKB-SubCell"/>
</dbReference>
<evidence type="ECO:0000313" key="12">
    <source>
        <dbReference type="Proteomes" id="UP001166674"/>
    </source>
</evidence>
<evidence type="ECO:0000256" key="4">
    <source>
        <dbReference type="ARBA" id="ARBA00022692"/>
    </source>
</evidence>
<comment type="caution">
    <text evidence="11">The sequence shown here is derived from an EMBL/GenBank/DDBJ whole genome shotgun (WGS) entry which is preliminary data.</text>
</comment>
<gene>
    <name evidence="11" type="ORF">SUZIE_119650</name>
</gene>
<dbReference type="Proteomes" id="UP001166674">
    <property type="component" value="Unassembled WGS sequence"/>
</dbReference>
<sequence>MEAENHTILSQFFLLGISEDPELLPVLFGRFLFMYLVTVLQKLLIILAVQKGLLSSVMYTVVTPMLNPFIYSLRNRDIKSALRRIHRRTA</sequence>
<keyword evidence="12" id="KW-1185">Reference proteome</keyword>
<keyword evidence="6" id="KW-0297">G-protein coupled receptor</keyword>
<dbReference type="GO" id="GO:0004930">
    <property type="term" value="F:G protein-coupled receptor activity"/>
    <property type="evidence" value="ECO:0007669"/>
    <property type="project" value="UniProtKB-KW"/>
</dbReference>
<keyword evidence="9" id="KW-0807">Transducer</keyword>
<evidence type="ECO:0000256" key="9">
    <source>
        <dbReference type="ARBA" id="ARBA00023224"/>
    </source>
</evidence>
<comment type="subcellular location">
    <subcellularLocation>
        <location evidence="1">Cell membrane</location>
        <topology evidence="1">Multi-pass membrane protein</topology>
    </subcellularLocation>
</comment>
<evidence type="ECO:0000256" key="8">
    <source>
        <dbReference type="ARBA" id="ARBA00023170"/>
    </source>
</evidence>
<evidence type="ECO:0000256" key="3">
    <source>
        <dbReference type="ARBA" id="ARBA00022475"/>
    </source>
</evidence>
<proteinExistence type="inferred from homology"/>
<dbReference type="SUPFAM" id="SSF81321">
    <property type="entry name" value="Family A G protein-coupled receptor-like"/>
    <property type="match status" value="2"/>
</dbReference>
<protein>
    <submittedName>
        <fullName evidence="11">Olfactory receptor 7D4</fullName>
    </submittedName>
</protein>
<evidence type="ECO:0000256" key="7">
    <source>
        <dbReference type="ARBA" id="ARBA00023136"/>
    </source>
</evidence>
<evidence type="ECO:0000256" key="5">
    <source>
        <dbReference type="ARBA" id="ARBA00022989"/>
    </source>
</evidence>
<evidence type="ECO:0000256" key="1">
    <source>
        <dbReference type="ARBA" id="ARBA00004651"/>
    </source>
</evidence>
<name>A0AA41MIV7_SCICA</name>
<dbReference type="FunFam" id="1.10.1220.70:FF:000001">
    <property type="entry name" value="Olfactory receptor"/>
    <property type="match status" value="1"/>
</dbReference>
<keyword evidence="7 10" id="KW-0472">Membrane</keyword>
<organism evidence="11 12">
    <name type="scientific">Sciurus carolinensis</name>
    <name type="common">Eastern gray squirrel</name>
    <dbReference type="NCBI Taxonomy" id="30640"/>
    <lineage>
        <taxon>Eukaryota</taxon>
        <taxon>Metazoa</taxon>
        <taxon>Chordata</taxon>
        <taxon>Craniata</taxon>
        <taxon>Vertebrata</taxon>
        <taxon>Euteleostomi</taxon>
        <taxon>Mammalia</taxon>
        <taxon>Eutheria</taxon>
        <taxon>Euarchontoglires</taxon>
        <taxon>Glires</taxon>
        <taxon>Rodentia</taxon>
        <taxon>Sciuromorpha</taxon>
        <taxon>Sciuridae</taxon>
        <taxon>Sciurinae</taxon>
        <taxon>Sciurini</taxon>
        <taxon>Sciurus</taxon>
    </lineage>
</organism>
<keyword evidence="5 10" id="KW-1133">Transmembrane helix</keyword>
<comment type="similarity">
    <text evidence="2">Belongs to the G-protein coupled receptor 1 family.</text>
</comment>
<dbReference type="AlphaFoldDB" id="A0AA41MIV7"/>
<evidence type="ECO:0000313" key="11">
    <source>
        <dbReference type="EMBL" id="MBZ3872780.1"/>
    </source>
</evidence>
<reference evidence="11" key="1">
    <citation type="submission" date="2020-03" db="EMBL/GenBank/DDBJ databases">
        <title>Studies in the Genomics of Life Span.</title>
        <authorList>
            <person name="Glass D."/>
        </authorList>
    </citation>
    <scope>NUCLEOTIDE SEQUENCE</scope>
    <source>
        <strain evidence="11">SUZIE</strain>
        <tissue evidence="11">Muscle</tissue>
    </source>
</reference>
<dbReference type="Gene3D" id="1.10.1220.70">
    <property type="match status" value="1"/>
</dbReference>
<dbReference type="PANTHER" id="PTHR48001">
    <property type="entry name" value="OLFACTORY RECEPTOR"/>
    <property type="match status" value="1"/>
</dbReference>
<keyword evidence="3" id="KW-1003">Cell membrane</keyword>
<evidence type="ECO:0000256" key="2">
    <source>
        <dbReference type="ARBA" id="ARBA00010663"/>
    </source>
</evidence>
<accession>A0AA41MIV7</accession>